<evidence type="ECO:0000313" key="19">
    <source>
        <dbReference type="RefSeq" id="XP_054827278.1"/>
    </source>
</evidence>
<feature type="compositionally biased region" description="Basic and acidic residues" evidence="13">
    <location>
        <begin position="303"/>
        <end position="316"/>
    </location>
</feature>
<dbReference type="EC" id="2.7.7.49" evidence="3"/>
<dbReference type="PROSITE" id="PS50804">
    <property type="entry name" value="SCAN_BOX"/>
    <property type="match status" value="1"/>
</dbReference>
<dbReference type="InterPro" id="IPR001878">
    <property type="entry name" value="Znf_CCHC"/>
</dbReference>
<dbReference type="InterPro" id="IPR003309">
    <property type="entry name" value="SCAN_dom"/>
</dbReference>
<dbReference type="InterPro" id="IPR043128">
    <property type="entry name" value="Rev_trsase/Diguanyl_cyclase"/>
</dbReference>
<dbReference type="SUPFAM" id="SSF50630">
    <property type="entry name" value="Acid proteases"/>
    <property type="match status" value="1"/>
</dbReference>
<keyword evidence="18" id="KW-1185">Reference proteome</keyword>
<dbReference type="InterPro" id="IPR036875">
    <property type="entry name" value="Znf_CCHC_sf"/>
</dbReference>
<dbReference type="InterPro" id="IPR041373">
    <property type="entry name" value="RT_RNaseH"/>
</dbReference>
<dbReference type="GeneID" id="129324210"/>
<dbReference type="FunFam" id="3.30.420.10:FF:000032">
    <property type="entry name" value="Retrovirus-related Pol polyprotein from transposon 297-like Protein"/>
    <property type="match status" value="1"/>
</dbReference>
<evidence type="ECO:0000256" key="9">
    <source>
        <dbReference type="ARBA" id="ARBA00022801"/>
    </source>
</evidence>
<dbReference type="SUPFAM" id="SSF56672">
    <property type="entry name" value="DNA/RNA polymerases"/>
    <property type="match status" value="1"/>
</dbReference>
<dbReference type="Pfam" id="PF17917">
    <property type="entry name" value="RT_RNaseH"/>
    <property type="match status" value="1"/>
</dbReference>
<evidence type="ECO:0000256" key="3">
    <source>
        <dbReference type="ARBA" id="ARBA00012493"/>
    </source>
</evidence>
<evidence type="ECO:0000256" key="5">
    <source>
        <dbReference type="ARBA" id="ARBA00022679"/>
    </source>
</evidence>
<dbReference type="PANTHER" id="PTHR37984">
    <property type="entry name" value="PROTEIN CBG26694"/>
    <property type="match status" value="1"/>
</dbReference>
<feature type="region of interest" description="Disordered" evidence="13">
    <location>
        <begin position="1547"/>
        <end position="1594"/>
    </location>
</feature>
<feature type="region of interest" description="Disordered" evidence="13">
    <location>
        <begin position="1372"/>
        <end position="1529"/>
    </location>
</feature>
<evidence type="ECO:0000259" key="15">
    <source>
        <dbReference type="PROSITE" id="PS50804"/>
    </source>
</evidence>
<keyword evidence="12" id="KW-0479">Metal-binding</keyword>
<feature type="domain" description="Reverse transcriptase" evidence="16">
    <location>
        <begin position="973"/>
        <end position="1151"/>
    </location>
</feature>
<dbReference type="GO" id="GO:0006508">
    <property type="term" value="P:proteolysis"/>
    <property type="evidence" value="ECO:0007669"/>
    <property type="project" value="UniProtKB-KW"/>
</dbReference>
<keyword evidence="12" id="KW-0863">Zinc-finger</keyword>
<dbReference type="SUPFAM" id="SSF57756">
    <property type="entry name" value="Retrovirus zinc finger-like domains"/>
    <property type="match status" value="1"/>
</dbReference>
<dbReference type="SUPFAM" id="SSF47353">
    <property type="entry name" value="Retrovirus capsid dimerization domain-like"/>
    <property type="match status" value="1"/>
</dbReference>
<feature type="region of interest" description="Disordered" evidence="13">
    <location>
        <begin position="233"/>
        <end position="318"/>
    </location>
</feature>
<dbReference type="GO" id="GO:0003676">
    <property type="term" value="F:nucleic acid binding"/>
    <property type="evidence" value="ECO:0007669"/>
    <property type="project" value="InterPro"/>
</dbReference>
<name>A0AA97IX59_EUBMA</name>
<dbReference type="Gene3D" id="2.40.70.10">
    <property type="entry name" value="Acid Proteases"/>
    <property type="match status" value="1"/>
</dbReference>
<feature type="domain" description="Integrase catalytic" evidence="17">
    <location>
        <begin position="615"/>
        <end position="773"/>
    </location>
</feature>
<dbReference type="InterPro" id="IPR043502">
    <property type="entry name" value="DNA/RNA_pol_sf"/>
</dbReference>
<organism evidence="18 19">
    <name type="scientific">Eublepharis macularius</name>
    <name type="common">Leopard gecko</name>
    <name type="synonym">Cyrtodactylus macularius</name>
    <dbReference type="NCBI Taxonomy" id="481883"/>
    <lineage>
        <taxon>Eukaryota</taxon>
        <taxon>Metazoa</taxon>
        <taxon>Chordata</taxon>
        <taxon>Craniata</taxon>
        <taxon>Vertebrata</taxon>
        <taxon>Euteleostomi</taxon>
        <taxon>Lepidosauria</taxon>
        <taxon>Squamata</taxon>
        <taxon>Bifurcata</taxon>
        <taxon>Gekkota</taxon>
        <taxon>Eublepharidae</taxon>
        <taxon>Eublepharinae</taxon>
        <taxon>Eublepharis</taxon>
    </lineage>
</organism>
<dbReference type="InterPro" id="IPR000477">
    <property type="entry name" value="RT_dom"/>
</dbReference>
<gene>
    <name evidence="19" type="primary">LOC129324210</name>
</gene>
<evidence type="ECO:0000259" key="16">
    <source>
        <dbReference type="PROSITE" id="PS50878"/>
    </source>
</evidence>
<feature type="compositionally biased region" description="Polar residues" evidence="13">
    <location>
        <begin position="273"/>
        <end position="283"/>
    </location>
</feature>
<keyword evidence="8" id="KW-0255">Endonuclease</keyword>
<reference evidence="19" key="1">
    <citation type="submission" date="2025-08" db="UniProtKB">
        <authorList>
            <consortium name="RefSeq"/>
        </authorList>
    </citation>
    <scope>IDENTIFICATION</scope>
    <source>
        <tissue evidence="19">Blood</tissue>
    </source>
</reference>
<keyword evidence="6" id="KW-0548">Nucleotidyltransferase</keyword>
<dbReference type="PROSITE" id="PS50878">
    <property type="entry name" value="RT_POL"/>
    <property type="match status" value="1"/>
</dbReference>
<dbReference type="PROSITE" id="PS50994">
    <property type="entry name" value="INTEGRASE"/>
    <property type="match status" value="1"/>
</dbReference>
<dbReference type="KEGG" id="emc:129324210"/>
<dbReference type="GO" id="GO:0015074">
    <property type="term" value="P:DNA integration"/>
    <property type="evidence" value="ECO:0007669"/>
    <property type="project" value="InterPro"/>
</dbReference>
<evidence type="ECO:0000256" key="4">
    <source>
        <dbReference type="ARBA" id="ARBA00022670"/>
    </source>
</evidence>
<dbReference type="InterPro" id="IPR012337">
    <property type="entry name" value="RNaseH-like_sf"/>
</dbReference>
<dbReference type="GO" id="GO:0008270">
    <property type="term" value="F:zinc ion binding"/>
    <property type="evidence" value="ECO:0007669"/>
    <property type="project" value="UniProtKB-KW"/>
</dbReference>
<dbReference type="EC" id="3.1.26.4" evidence="2"/>
<dbReference type="CDD" id="cd09274">
    <property type="entry name" value="RNase_HI_RT_Ty3"/>
    <property type="match status" value="1"/>
</dbReference>
<dbReference type="FunFam" id="1.10.340.70:FF:000001">
    <property type="entry name" value="Retrovirus-related Pol polyprotein from transposon gypsy-like Protein"/>
    <property type="match status" value="1"/>
</dbReference>
<feature type="compositionally biased region" description="Low complexity" evidence="13">
    <location>
        <begin position="1"/>
        <end position="13"/>
    </location>
</feature>
<evidence type="ECO:0000256" key="13">
    <source>
        <dbReference type="SAM" id="MobiDB-lite"/>
    </source>
</evidence>
<feature type="compositionally biased region" description="Basic and acidic residues" evidence="13">
    <location>
        <begin position="452"/>
        <end position="463"/>
    </location>
</feature>
<dbReference type="GO" id="GO:0008233">
    <property type="term" value="F:peptidase activity"/>
    <property type="evidence" value="ECO:0007669"/>
    <property type="project" value="UniProtKB-KW"/>
</dbReference>
<comment type="similarity">
    <text evidence="1">Belongs to the beta type-B retroviral polymerase family. HERV class-II K(HML-2) pol subfamily.</text>
</comment>
<keyword evidence="7" id="KW-0540">Nuclease</keyword>
<evidence type="ECO:0000256" key="11">
    <source>
        <dbReference type="ARBA" id="ARBA00039658"/>
    </source>
</evidence>
<dbReference type="GO" id="GO:0003964">
    <property type="term" value="F:RNA-directed DNA polymerase activity"/>
    <property type="evidence" value="ECO:0007669"/>
    <property type="project" value="UniProtKB-KW"/>
</dbReference>
<feature type="domain" description="CCHC-type" evidence="14">
    <location>
        <begin position="317"/>
        <end position="331"/>
    </location>
</feature>
<keyword evidence="5" id="KW-0808">Transferase</keyword>
<keyword evidence="4" id="KW-0645">Protease</keyword>
<dbReference type="SMART" id="SM00431">
    <property type="entry name" value="SCAN"/>
    <property type="match status" value="1"/>
</dbReference>
<dbReference type="PANTHER" id="PTHR37984:SF5">
    <property type="entry name" value="PROTEIN NYNRIN-LIKE"/>
    <property type="match status" value="1"/>
</dbReference>
<dbReference type="GO" id="GO:0004523">
    <property type="term" value="F:RNA-DNA hybrid ribonuclease activity"/>
    <property type="evidence" value="ECO:0007669"/>
    <property type="project" value="UniProtKB-EC"/>
</dbReference>
<evidence type="ECO:0000256" key="8">
    <source>
        <dbReference type="ARBA" id="ARBA00022759"/>
    </source>
</evidence>
<dbReference type="InterPro" id="IPR038269">
    <property type="entry name" value="SCAN_sf"/>
</dbReference>
<sequence length="1606" mass="177050">MDQAVAGAAAAPGPTGPPAPDLGQLGQWMAEQQVRLLRDLTAQQQESQATLLRGLAQALGGGGAGAPLGPSRGTPFQLTKLGETDEIDAYLEAFKRTAEAAQWPQAQWAFILGPYLTGEAQAALRALPKEEGADYRALKAAILDRYEVTPDSYRLKFRAITYRKVDRPRTLVNALRDAAHRWLRPATEGEKGIVDQVVLEQLLNILPPKARQWVACSRPATLKEATALFENFTAAADPREPPREGGSGSRPQGPGFRGPEAPRTGRARPGNREGSSGPSRTTPSAPPREGLWGRPPPGPNRDGAPKTARENDDRGPCFRCGQRGHYIRDCPLMECDAGWEEAFPATTPPPRPPPLLILVEVSGRRLSAFLDSGSSVSMIRTRLLPAGLPVVRTATVACFHGHSETYPVVRVPLSCQGRTWEVELARVTNLPYPVLLGRDVPEFHQHLQAARGPEEALPVEKQDNQPGPAPHPGADLPDWPADPTFVARQTADPTLEKLRDTVAVSEGIVRDPRRAGRLPRIVQEGGVWYRLTTERGREVRQLLVPREYREIVLRHAHDHNWAGHQGPHNTLARVLTRFFWPGVDQAVKSHCRTCETCQRTSGRHPPRAPLAPLPVIHSPFERVAMDFVGPLPRTSRGHRFILVLMDYATRYPEAIPMRTMQAPGVTRALIRFFAQVGLPREIVTDCGTPFTASITRQLCRTMGIRQIFTSIYHPQTDGLVERFNQTLKQMLRRLAHDRPAQWDLFLDPLLFAVRESPQASTGFTPFELVYGRNPRGILEVMEGQWATTPAQPGQPAPEYVRGLRERLETVRSLARQNLEKAQATQKARYDRGTRARSFLEGDRVLVSRRVFGPSKQGDPWQGPFRVNRVLGSHSYEVQCGPSPRQNKRLHVNDLKEWCERSAGECQLADDPLEPPDGELPWTTRQPETASPGMDAALQQELQQEQRSCNKSNSERSWTKKQWDAVAREVDEMLHLGVIRPSTSEWRSPIVLVPKPDGSVRFCVDYREVNKVAKFDAYPMPRADVLIDQLGTARYLSALDLTKGYWQVPMAPGDQEKTAFATPQGLFEFQVMPFGLHGAAATFQRLVDRALTHCQGFATAYIDDILIYSPDWTSHLRHLRLVLQALRDAGLKANPTKSRLGFQELKYLGFLVGRGQLRPLPDKVASLEACPRPGTKKQLRGFLGLVGYYSKFIPQYASRASPLTDYLKKDQPNRVQWTPQGQRAFEDLKAALSASPVLRNPDFDKPFILQTDASDAGLGAVLSQEHEGQEHPVLFISRKLQPAEQKYAVVEKEALAVKWAVGALQYYLVNNPFTLVTDHAPLLWMSRLKDHNARVLRWYLSLLPFSFTIRHRPGKLHANADFLSRMFAEDGRPGTTLRGGVCPRGGGATPSDSATPTPSLAPAGEETYLRPLETAGRHAGRNTGAATGAPPRRGGPFDPPAELTAAAAGPPRPGARRRAASSRGGGRPSSRPQPQPRQPGPAPAGRRSHGRGRARPPRKPGRGGTPAPAQSSKGNRIPQQAKGGASRVCRSEEADALFCLPERWARRRERRRSGTVLERPSSSGSIAAAAEDPFRPGPSGLGKGAAQSRRGYSGGGCVLRCAAPPLF</sequence>
<dbReference type="Gene3D" id="3.10.10.10">
    <property type="entry name" value="HIV Type 1 Reverse Transcriptase, subunit A, domain 1"/>
    <property type="match status" value="1"/>
</dbReference>
<accession>A0AA97IX59</accession>
<dbReference type="Pfam" id="PF00078">
    <property type="entry name" value="RVT_1"/>
    <property type="match status" value="1"/>
</dbReference>
<protein>
    <recommendedName>
        <fullName evidence="11">Gypsy retrotransposon integrase-like protein 1</fullName>
        <ecNumber evidence="3">2.7.7.49</ecNumber>
        <ecNumber evidence="2">3.1.26.4</ecNumber>
    </recommendedName>
</protein>
<dbReference type="InterPro" id="IPR036397">
    <property type="entry name" value="RNaseH_sf"/>
</dbReference>
<feature type="region of interest" description="Disordered" evidence="13">
    <location>
        <begin position="1"/>
        <end position="24"/>
    </location>
</feature>
<dbReference type="Gene3D" id="3.10.20.370">
    <property type="match status" value="1"/>
</dbReference>
<dbReference type="CDD" id="cd01647">
    <property type="entry name" value="RT_LTR"/>
    <property type="match status" value="1"/>
</dbReference>
<evidence type="ECO:0000256" key="2">
    <source>
        <dbReference type="ARBA" id="ARBA00012180"/>
    </source>
</evidence>
<keyword evidence="12" id="KW-0862">Zinc</keyword>
<feature type="domain" description="SCAN box" evidence="15">
    <location>
        <begin position="154"/>
        <end position="232"/>
    </location>
</feature>
<dbReference type="RefSeq" id="XP_054827278.1">
    <property type="nucleotide sequence ID" value="XM_054971303.1"/>
</dbReference>
<dbReference type="InterPro" id="IPR021109">
    <property type="entry name" value="Peptidase_aspartic_dom_sf"/>
</dbReference>
<dbReference type="Gene3D" id="3.30.70.270">
    <property type="match status" value="2"/>
</dbReference>
<dbReference type="CDD" id="cd00303">
    <property type="entry name" value="retropepsin_like"/>
    <property type="match status" value="1"/>
</dbReference>
<dbReference type="Pfam" id="PF00665">
    <property type="entry name" value="rve"/>
    <property type="match status" value="1"/>
</dbReference>
<evidence type="ECO:0000259" key="17">
    <source>
        <dbReference type="PROSITE" id="PS50994"/>
    </source>
</evidence>
<proteinExistence type="inferred from homology"/>
<keyword evidence="10" id="KW-0695">RNA-directed DNA polymerase</keyword>
<evidence type="ECO:0000259" key="14">
    <source>
        <dbReference type="PROSITE" id="PS50158"/>
    </source>
</evidence>
<dbReference type="Gene3D" id="3.30.420.10">
    <property type="entry name" value="Ribonuclease H-like superfamily/Ribonuclease H"/>
    <property type="match status" value="1"/>
</dbReference>
<dbReference type="InterPro" id="IPR041588">
    <property type="entry name" value="Integrase_H2C2"/>
</dbReference>
<feature type="region of interest" description="Disordered" evidence="13">
    <location>
        <begin position="449"/>
        <end position="479"/>
    </location>
</feature>
<evidence type="ECO:0000256" key="6">
    <source>
        <dbReference type="ARBA" id="ARBA00022695"/>
    </source>
</evidence>
<dbReference type="InterPro" id="IPR050951">
    <property type="entry name" value="Retrovirus_Pol_polyprotein"/>
</dbReference>
<evidence type="ECO:0000313" key="18">
    <source>
        <dbReference type="Proteomes" id="UP001190640"/>
    </source>
</evidence>
<dbReference type="Pfam" id="PF02023">
    <property type="entry name" value="SCAN"/>
    <property type="match status" value="1"/>
</dbReference>
<dbReference type="InterPro" id="IPR001584">
    <property type="entry name" value="Integrase_cat-core"/>
</dbReference>
<feature type="compositionally biased region" description="Low complexity" evidence="13">
    <location>
        <begin position="1422"/>
        <end position="1435"/>
    </location>
</feature>
<dbReference type="PROSITE" id="PS50158">
    <property type="entry name" value="ZF_CCHC"/>
    <property type="match status" value="1"/>
</dbReference>
<evidence type="ECO:0000256" key="7">
    <source>
        <dbReference type="ARBA" id="ARBA00022722"/>
    </source>
</evidence>
<evidence type="ECO:0000256" key="10">
    <source>
        <dbReference type="ARBA" id="ARBA00022918"/>
    </source>
</evidence>
<dbReference type="Gene3D" id="1.10.340.70">
    <property type="match status" value="1"/>
</dbReference>
<dbReference type="FunFam" id="3.10.20.370:FF:000001">
    <property type="entry name" value="Retrovirus-related Pol polyprotein from transposon 17.6-like protein"/>
    <property type="match status" value="1"/>
</dbReference>
<dbReference type="Pfam" id="PF17921">
    <property type="entry name" value="Integrase_H2C2"/>
    <property type="match status" value="1"/>
</dbReference>
<dbReference type="SUPFAM" id="SSF53098">
    <property type="entry name" value="Ribonuclease H-like"/>
    <property type="match status" value="1"/>
</dbReference>
<evidence type="ECO:0000256" key="12">
    <source>
        <dbReference type="PROSITE-ProRule" id="PRU00047"/>
    </source>
</evidence>
<dbReference type="SMART" id="SM00343">
    <property type="entry name" value="ZnF_C2HC"/>
    <property type="match status" value="1"/>
</dbReference>
<feature type="compositionally biased region" description="Basic residues" evidence="13">
    <location>
        <begin position="1485"/>
        <end position="1500"/>
    </location>
</feature>
<feature type="compositionally biased region" description="Pro residues" evidence="13">
    <location>
        <begin position="1470"/>
        <end position="1481"/>
    </location>
</feature>
<dbReference type="Pfam" id="PF00098">
    <property type="entry name" value="zf-CCHC"/>
    <property type="match status" value="1"/>
</dbReference>
<evidence type="ECO:0000256" key="1">
    <source>
        <dbReference type="ARBA" id="ARBA00010879"/>
    </source>
</evidence>
<dbReference type="Gene3D" id="1.10.4020.10">
    <property type="entry name" value="DNA breaking-rejoining enzymes"/>
    <property type="match status" value="1"/>
</dbReference>
<dbReference type="FunFam" id="3.10.10.10:FF:000007">
    <property type="entry name" value="Retrovirus-related Pol polyprotein from transposon 17.6-like Protein"/>
    <property type="match status" value="1"/>
</dbReference>
<dbReference type="Proteomes" id="UP001190640">
    <property type="component" value="Chromosome 1"/>
</dbReference>
<keyword evidence="9" id="KW-0378">Hydrolase</keyword>
<dbReference type="Gene3D" id="4.10.60.10">
    <property type="entry name" value="Zinc finger, CCHC-type"/>
    <property type="match status" value="1"/>
</dbReference>
<dbReference type="FunFam" id="3.30.70.270:FF:000020">
    <property type="entry name" value="Transposon Tf2-6 polyprotein-like Protein"/>
    <property type="match status" value="1"/>
</dbReference>